<evidence type="ECO:0000256" key="4">
    <source>
        <dbReference type="ARBA" id="ARBA00023150"/>
    </source>
</evidence>
<evidence type="ECO:0000259" key="8">
    <source>
        <dbReference type="Pfam" id="PF01967"/>
    </source>
</evidence>
<sequence length="470" mass="51378">MRNGAICKWKCRRVGGAPASFHQVDKIEFFNGRNPSLSLETYLGELSWGNSPGVPPFTIDWLSSESFDIDRLCVFWRDAAALSLLSPRLSASFPLLFLLLSMIMVCQILFRRWALLAAKDASSPLCRGLAALASNSGSAPLALTSWQTSLQTSRAPLRCLSSGKPDPSGSELHSLYLEQMNEINADRDAIFGPSDPALESQDISQLAKTYSEAQAQDIESIDSHSDEPAAAAPPAWNKEEAYAEREALFQFTSEEKSAWANYSTSNPLQMNQHKLHLIKEALAHRERVEHASQSTAAASSNDQSTNSTSQFTHLSAQQNAISMVDVGNKTPTRRIAKARCTVTFPPEVLAAFFFQPQTKDMIGPKGPIFETARLAGIMGAKKTSDLIPLCHPLPLDRVHVEIELVGNRAVVECECWVTHKTGVEMEALTGASIAALTIYDMVKAVSHHVEISQTVLVSKSGGKSDFVQME</sequence>
<dbReference type="EMBL" id="JALLPJ020001407">
    <property type="protein sequence ID" value="KAL3765153.1"/>
    <property type="molecule type" value="Genomic_DNA"/>
</dbReference>
<dbReference type="AlphaFoldDB" id="A0ABD3MMK6"/>
<evidence type="ECO:0000256" key="3">
    <source>
        <dbReference type="ARBA" id="ARBA00012575"/>
    </source>
</evidence>
<evidence type="ECO:0000256" key="2">
    <source>
        <dbReference type="ARBA" id="ARBA00005046"/>
    </source>
</evidence>
<evidence type="ECO:0000256" key="1">
    <source>
        <dbReference type="ARBA" id="ARBA00001637"/>
    </source>
</evidence>
<keyword evidence="5" id="KW-0456">Lyase</keyword>
<dbReference type="Proteomes" id="UP001530400">
    <property type="component" value="Unassembled WGS sequence"/>
</dbReference>
<keyword evidence="7" id="KW-0812">Transmembrane</keyword>
<dbReference type="InterPro" id="IPR023045">
    <property type="entry name" value="MoaC"/>
</dbReference>
<keyword evidence="4" id="KW-0501">Molybdenum cofactor biosynthesis</keyword>
<dbReference type="SUPFAM" id="SSF55040">
    <property type="entry name" value="Molybdenum cofactor biosynthesis protein C, MoaC"/>
    <property type="match status" value="1"/>
</dbReference>
<reference evidence="9 10" key="1">
    <citation type="submission" date="2024-10" db="EMBL/GenBank/DDBJ databases">
        <title>Updated reference genomes for cyclostephanoid diatoms.</title>
        <authorList>
            <person name="Roberts W.R."/>
            <person name="Alverson A.J."/>
        </authorList>
    </citation>
    <scope>NUCLEOTIDE SEQUENCE [LARGE SCALE GENOMIC DNA]</scope>
    <source>
        <strain evidence="9 10">AJA010-31</strain>
    </source>
</reference>
<evidence type="ECO:0000256" key="6">
    <source>
        <dbReference type="SAM" id="MobiDB-lite"/>
    </source>
</evidence>
<dbReference type="InterPro" id="IPR047594">
    <property type="entry name" value="MoaC_bact/euk"/>
</dbReference>
<dbReference type="NCBIfam" id="NF006870">
    <property type="entry name" value="PRK09364.1"/>
    <property type="match status" value="1"/>
</dbReference>
<dbReference type="GO" id="GO:0006777">
    <property type="term" value="P:Mo-molybdopterin cofactor biosynthetic process"/>
    <property type="evidence" value="ECO:0007669"/>
    <property type="project" value="UniProtKB-KW"/>
</dbReference>
<dbReference type="InterPro" id="IPR036522">
    <property type="entry name" value="MoaC_sf"/>
</dbReference>
<protein>
    <recommendedName>
        <fullName evidence="3">cyclic pyranopterin monophosphate synthase</fullName>
        <ecNumber evidence="3">4.6.1.17</ecNumber>
    </recommendedName>
</protein>
<comment type="caution">
    <text evidence="9">The sequence shown here is derived from an EMBL/GenBank/DDBJ whole genome shotgun (WGS) entry which is preliminary data.</text>
</comment>
<dbReference type="NCBIfam" id="TIGR00581">
    <property type="entry name" value="moaC"/>
    <property type="match status" value="1"/>
</dbReference>
<evidence type="ECO:0000256" key="7">
    <source>
        <dbReference type="SAM" id="Phobius"/>
    </source>
</evidence>
<proteinExistence type="predicted"/>
<organism evidence="9 10">
    <name type="scientific">Cyclotella atomus</name>
    <dbReference type="NCBI Taxonomy" id="382360"/>
    <lineage>
        <taxon>Eukaryota</taxon>
        <taxon>Sar</taxon>
        <taxon>Stramenopiles</taxon>
        <taxon>Ochrophyta</taxon>
        <taxon>Bacillariophyta</taxon>
        <taxon>Coscinodiscophyceae</taxon>
        <taxon>Thalassiosirophycidae</taxon>
        <taxon>Stephanodiscales</taxon>
        <taxon>Stephanodiscaceae</taxon>
        <taxon>Cyclotella</taxon>
    </lineage>
</organism>
<keyword evidence="7" id="KW-1133">Transmembrane helix</keyword>
<dbReference type="GO" id="GO:0061799">
    <property type="term" value="F:cyclic pyranopterin monophosphate synthase activity"/>
    <property type="evidence" value="ECO:0007669"/>
    <property type="project" value="UniProtKB-EC"/>
</dbReference>
<accession>A0ABD3MMK6</accession>
<feature type="transmembrane region" description="Helical" evidence="7">
    <location>
        <begin position="91"/>
        <end position="110"/>
    </location>
</feature>
<evidence type="ECO:0000313" key="10">
    <source>
        <dbReference type="Proteomes" id="UP001530400"/>
    </source>
</evidence>
<dbReference type="InterPro" id="IPR002820">
    <property type="entry name" value="Mopterin_CF_biosynth-C_dom"/>
</dbReference>
<gene>
    <name evidence="9" type="ORF">ACHAWO_004331</name>
</gene>
<keyword evidence="10" id="KW-1185">Reference proteome</keyword>
<dbReference type="PANTHER" id="PTHR22960:SF0">
    <property type="entry name" value="MOLYBDENUM COFACTOR BIOSYNTHESIS PROTEIN 1"/>
    <property type="match status" value="1"/>
</dbReference>
<dbReference type="Gene3D" id="3.30.70.640">
    <property type="entry name" value="Molybdopterin cofactor biosynthesis C (MoaC) domain"/>
    <property type="match status" value="1"/>
</dbReference>
<comment type="pathway">
    <text evidence="2">Cofactor biosynthesis; molybdopterin biosynthesis.</text>
</comment>
<dbReference type="PANTHER" id="PTHR22960">
    <property type="entry name" value="MOLYBDOPTERIN COFACTOR SYNTHESIS PROTEIN A"/>
    <property type="match status" value="1"/>
</dbReference>
<evidence type="ECO:0000256" key="5">
    <source>
        <dbReference type="ARBA" id="ARBA00023239"/>
    </source>
</evidence>
<name>A0ABD3MMK6_9STRA</name>
<dbReference type="EC" id="4.6.1.17" evidence="3"/>
<comment type="catalytic activity">
    <reaction evidence="1">
        <text>(8S)-3',8-cyclo-7,8-dihydroguanosine 5'-triphosphate = cyclic pyranopterin phosphate + diphosphate</text>
        <dbReference type="Rhea" id="RHEA:49580"/>
        <dbReference type="ChEBI" id="CHEBI:33019"/>
        <dbReference type="ChEBI" id="CHEBI:59648"/>
        <dbReference type="ChEBI" id="CHEBI:131766"/>
        <dbReference type="EC" id="4.6.1.17"/>
    </reaction>
</comment>
<feature type="compositionally biased region" description="Low complexity" evidence="6">
    <location>
        <begin position="291"/>
        <end position="310"/>
    </location>
</feature>
<feature type="domain" description="Molybdopterin cofactor biosynthesis C (MoaC)" evidence="8">
    <location>
        <begin position="323"/>
        <end position="462"/>
    </location>
</feature>
<dbReference type="Pfam" id="PF01967">
    <property type="entry name" value="MoaC"/>
    <property type="match status" value="1"/>
</dbReference>
<dbReference type="CDD" id="cd01420">
    <property type="entry name" value="MoaC_PE"/>
    <property type="match status" value="1"/>
</dbReference>
<dbReference type="InterPro" id="IPR050105">
    <property type="entry name" value="MoCo_biosynth_MoaA/MoaC"/>
</dbReference>
<feature type="region of interest" description="Disordered" evidence="6">
    <location>
        <begin position="286"/>
        <end position="311"/>
    </location>
</feature>
<evidence type="ECO:0000313" key="9">
    <source>
        <dbReference type="EMBL" id="KAL3765153.1"/>
    </source>
</evidence>
<keyword evidence="7" id="KW-0472">Membrane</keyword>